<organism evidence="2 3">
    <name type="scientific">Microcebus murinus</name>
    <name type="common">Gray mouse lemur</name>
    <name type="synonym">Lemur murinus</name>
    <dbReference type="NCBI Taxonomy" id="30608"/>
    <lineage>
        <taxon>Eukaryota</taxon>
        <taxon>Metazoa</taxon>
        <taxon>Chordata</taxon>
        <taxon>Craniata</taxon>
        <taxon>Vertebrata</taxon>
        <taxon>Euteleostomi</taxon>
        <taxon>Mammalia</taxon>
        <taxon>Eutheria</taxon>
        <taxon>Euarchontoglires</taxon>
        <taxon>Primates</taxon>
        <taxon>Strepsirrhini</taxon>
        <taxon>Lemuriformes</taxon>
        <taxon>Cheirogaleidae</taxon>
        <taxon>Microcebus</taxon>
    </lineage>
</organism>
<sequence length="75" mass="8748">MEDEQKMLTGSGDPTEEEEGEEELADPLTIVREQCKQLEKCRLRLCDEHDYTEKFFDFLHAGGHCMSHKLFNSLK</sequence>
<accession>A0A8C6EJN9</accession>
<dbReference type="AlphaFoldDB" id="A0A8C6EJN9"/>
<dbReference type="Gene3D" id="1.10.287.20">
    <property type="entry name" value="Ubiquinol-cytochrome C reductase hinge domain"/>
    <property type="match status" value="1"/>
</dbReference>
<evidence type="ECO:0000313" key="2">
    <source>
        <dbReference type="Ensembl" id="ENSMICP00000046779.1"/>
    </source>
</evidence>
<dbReference type="InterPro" id="IPR036811">
    <property type="entry name" value="Ubol_cytC_Rdtase_hinge_dom_sf"/>
</dbReference>
<evidence type="ECO:0000313" key="3">
    <source>
        <dbReference type="Proteomes" id="UP000694394"/>
    </source>
</evidence>
<evidence type="ECO:0000256" key="1">
    <source>
        <dbReference type="SAM" id="MobiDB-lite"/>
    </source>
</evidence>
<dbReference type="EMBL" id="ABDC03019278">
    <property type="status" value="NOT_ANNOTATED_CDS"/>
    <property type="molecule type" value="Genomic_DNA"/>
</dbReference>
<feature type="region of interest" description="Disordered" evidence="1">
    <location>
        <begin position="1"/>
        <end position="26"/>
    </location>
</feature>
<dbReference type="GeneTree" id="ENSGT00960000187132"/>
<reference evidence="2" key="2">
    <citation type="submission" date="2025-08" db="UniProtKB">
        <authorList>
            <consortium name="Ensembl"/>
        </authorList>
    </citation>
    <scope>IDENTIFICATION</scope>
</reference>
<proteinExistence type="predicted"/>
<feature type="compositionally biased region" description="Acidic residues" evidence="1">
    <location>
        <begin position="14"/>
        <end position="25"/>
    </location>
</feature>
<name>A0A8C6EJN9_MICMU</name>
<dbReference type="SUPFAM" id="SSF81531">
    <property type="entry name" value="Non-heme 11 kDa protein of cytochrome bc1 complex (Ubiquinol-cytochrome c reductase)"/>
    <property type="match status" value="1"/>
</dbReference>
<evidence type="ECO:0008006" key="4">
    <source>
        <dbReference type="Google" id="ProtNLM"/>
    </source>
</evidence>
<protein>
    <recommendedName>
        <fullName evidence="4">Ubiquinol-cytochrome C reductase hinge domain-containing protein</fullName>
    </recommendedName>
</protein>
<reference evidence="2" key="3">
    <citation type="submission" date="2025-09" db="UniProtKB">
        <authorList>
            <consortium name="Ensembl"/>
        </authorList>
    </citation>
    <scope>IDENTIFICATION</scope>
</reference>
<keyword evidence="3" id="KW-1185">Reference proteome</keyword>
<reference evidence="2" key="1">
    <citation type="submission" date="2016-12" db="EMBL/GenBank/DDBJ databases">
        <title>Mouse lemur reference genome and diversity panel.</title>
        <authorList>
            <person name="Harris R."/>
            <person name="Larsen P."/>
            <person name="Liu Y."/>
            <person name="Hughes D.S."/>
            <person name="Murali S."/>
            <person name="Raveendran M."/>
            <person name="Korchina V."/>
            <person name="Wang M."/>
            <person name="Jhangiani S."/>
            <person name="Bandaranaike D."/>
            <person name="Bellair M."/>
            <person name="Blankenburg K."/>
            <person name="Chao H."/>
            <person name="Dahdouli M."/>
            <person name="Dinh H."/>
            <person name="Doddapaneni H."/>
            <person name="English A."/>
            <person name="Firestine M."/>
            <person name="Gnanaolivu R."/>
            <person name="Gross S."/>
            <person name="Hernandez B."/>
            <person name="Javaid M."/>
            <person name="Jayaseelan J."/>
            <person name="Jones J."/>
            <person name="Khan Z."/>
            <person name="Kovar C."/>
            <person name="Kurapati P."/>
            <person name="Le B."/>
            <person name="Lee S."/>
            <person name="Li M."/>
            <person name="Mathew T."/>
            <person name="Narasimhan A."/>
            <person name="Ngo D."/>
            <person name="Nguyen L."/>
            <person name="Okwuonu G."/>
            <person name="Ongeri F."/>
            <person name="Osuji N."/>
            <person name="Pu L.-L."/>
            <person name="Puazo M."/>
            <person name="Quiroz J."/>
            <person name="Raj R."/>
            <person name="Rajbhandari K."/>
            <person name="Reid J.G."/>
            <person name="Santibanez J."/>
            <person name="Sexton D."/>
            <person name="Skinner E."/>
            <person name="Vee V."/>
            <person name="Weissenberger G."/>
            <person name="Wu Y."/>
            <person name="Xin Y."/>
            <person name="Han Y."/>
            <person name="Campbell C."/>
            <person name="Brown A."/>
            <person name="Sullivan B."/>
            <person name="Shelton J."/>
            <person name="Brown S."/>
            <person name="Dudchenko O."/>
            <person name="Machol I."/>
            <person name="Durand N."/>
            <person name="Shamim M."/>
            <person name="Lieberman A."/>
            <person name="Muzny D.M."/>
            <person name="Richards S."/>
            <person name="Yoder A."/>
            <person name="Worley K.C."/>
            <person name="Rogers J."/>
            <person name="Gibbs R.A."/>
        </authorList>
    </citation>
    <scope>NUCLEOTIDE SEQUENCE [LARGE SCALE GENOMIC DNA]</scope>
</reference>
<dbReference type="Proteomes" id="UP000694394">
    <property type="component" value="Chromosome 15"/>
</dbReference>
<dbReference type="Ensembl" id="ENSMICT00000065854.1">
    <property type="protein sequence ID" value="ENSMICP00000046779.1"/>
    <property type="gene ID" value="ENSMICG00000042864.1"/>
</dbReference>